<evidence type="ECO:0000313" key="1">
    <source>
        <dbReference type="EMBL" id="KAG9322892.1"/>
    </source>
</evidence>
<sequence>MDFLEVVLSQDSDFFAHDSVKILEYSKEAVILKTGLSSMKLTALAFVSSNDYNKNIRYLGIATNYKVIKDLQDAVVPSLVQEYRESPVVIWRDQDNIDFTASILVFTTMTQETAGPDGTASDPPSTFQVLCQQYELIKEQYSKIKAQKRMSSSGKR</sequence>
<proteinExistence type="predicted"/>
<reference evidence="1" key="1">
    <citation type="submission" date="2021-07" db="EMBL/GenBank/DDBJ databases">
        <title>Draft genome of Mortierella alpina, strain LL118, isolated from an aspen leaf litter sample.</title>
        <authorList>
            <person name="Yang S."/>
            <person name="Vinatzer B.A."/>
        </authorList>
    </citation>
    <scope>NUCLEOTIDE SEQUENCE</scope>
    <source>
        <strain evidence="1">LL118</strain>
    </source>
</reference>
<dbReference type="EMBL" id="JAIFTL010000125">
    <property type="protein sequence ID" value="KAG9322892.1"/>
    <property type="molecule type" value="Genomic_DNA"/>
</dbReference>
<gene>
    <name evidence="1" type="ORF">KVV02_002401</name>
</gene>
<dbReference type="Proteomes" id="UP000717515">
    <property type="component" value="Unassembled WGS sequence"/>
</dbReference>
<name>A0A9P8A204_MORAP</name>
<protein>
    <submittedName>
        <fullName evidence="1">Uncharacterized protein</fullName>
    </submittedName>
</protein>
<organism evidence="1 2">
    <name type="scientific">Mortierella alpina</name>
    <name type="common">Oleaginous fungus</name>
    <name type="synonym">Mortierella renispora</name>
    <dbReference type="NCBI Taxonomy" id="64518"/>
    <lineage>
        <taxon>Eukaryota</taxon>
        <taxon>Fungi</taxon>
        <taxon>Fungi incertae sedis</taxon>
        <taxon>Mucoromycota</taxon>
        <taxon>Mortierellomycotina</taxon>
        <taxon>Mortierellomycetes</taxon>
        <taxon>Mortierellales</taxon>
        <taxon>Mortierellaceae</taxon>
        <taxon>Mortierella</taxon>
    </lineage>
</organism>
<dbReference type="AlphaFoldDB" id="A0A9P8A204"/>
<comment type="caution">
    <text evidence="1">The sequence shown here is derived from an EMBL/GenBank/DDBJ whole genome shotgun (WGS) entry which is preliminary data.</text>
</comment>
<accession>A0A9P8A204</accession>
<evidence type="ECO:0000313" key="2">
    <source>
        <dbReference type="Proteomes" id="UP000717515"/>
    </source>
</evidence>